<dbReference type="EMBL" id="AP022610">
    <property type="protein sequence ID" value="BBZ31099.1"/>
    <property type="molecule type" value="Genomic_DNA"/>
</dbReference>
<sequence length="115" mass="12407">MRSVAVVLGITGRLRPDGVEVLAAHLARFTALGDPLVVDVAELRIEDGESVRRLVSILDAECHLHATDWVLVADTAARQLLEGADEAVLHARSVPDALQHFIGAISSRRNLRLAT</sequence>
<gene>
    <name evidence="1" type="ORF">MMAD_53940</name>
</gene>
<name>A0A7I7XPD0_9MYCO</name>
<evidence type="ECO:0008006" key="3">
    <source>
        <dbReference type="Google" id="ProtNLM"/>
    </source>
</evidence>
<evidence type="ECO:0000313" key="1">
    <source>
        <dbReference type="EMBL" id="BBZ31099.1"/>
    </source>
</evidence>
<accession>A0A7I7XPD0</accession>
<protein>
    <recommendedName>
        <fullName evidence="3">STAS domain-containing protein</fullName>
    </recommendedName>
</protein>
<dbReference type="Proteomes" id="UP000466517">
    <property type="component" value="Chromosome"/>
</dbReference>
<dbReference type="RefSeq" id="WP_163743091.1">
    <property type="nucleotide sequence ID" value="NZ_AP022610.1"/>
</dbReference>
<keyword evidence="2" id="KW-1185">Reference proteome</keyword>
<reference evidence="1 2" key="1">
    <citation type="journal article" date="2019" name="Emerg. Microbes Infect.">
        <title>Comprehensive subspecies identification of 175 nontuberculous mycobacteria species based on 7547 genomic profiles.</title>
        <authorList>
            <person name="Matsumoto Y."/>
            <person name="Kinjo T."/>
            <person name="Motooka D."/>
            <person name="Nabeya D."/>
            <person name="Jung N."/>
            <person name="Uechi K."/>
            <person name="Horii T."/>
            <person name="Iida T."/>
            <person name="Fujita J."/>
            <person name="Nakamura S."/>
        </authorList>
    </citation>
    <scope>NUCLEOTIDE SEQUENCE [LARGE SCALE GENOMIC DNA]</scope>
    <source>
        <strain evidence="1 2">JCM 13574</strain>
    </source>
</reference>
<dbReference type="AlphaFoldDB" id="A0A7I7XPD0"/>
<dbReference type="KEGG" id="mmag:MMAD_53940"/>
<evidence type="ECO:0000313" key="2">
    <source>
        <dbReference type="Proteomes" id="UP000466517"/>
    </source>
</evidence>
<organism evidence="1 2">
    <name type="scientific">Mycolicibacterium madagascariense</name>
    <dbReference type="NCBI Taxonomy" id="212765"/>
    <lineage>
        <taxon>Bacteria</taxon>
        <taxon>Bacillati</taxon>
        <taxon>Actinomycetota</taxon>
        <taxon>Actinomycetes</taxon>
        <taxon>Mycobacteriales</taxon>
        <taxon>Mycobacteriaceae</taxon>
        <taxon>Mycolicibacterium</taxon>
    </lineage>
</organism>
<proteinExistence type="predicted"/>